<feature type="transmembrane region" description="Helical" evidence="13">
    <location>
        <begin position="199"/>
        <end position="221"/>
    </location>
</feature>
<feature type="transmembrane region" description="Helical" evidence="13">
    <location>
        <begin position="21"/>
        <end position="43"/>
    </location>
</feature>
<proteinExistence type="inferred from homology"/>
<feature type="transmembrane region" description="Helical" evidence="13">
    <location>
        <begin position="390"/>
        <end position="409"/>
    </location>
</feature>
<dbReference type="RefSeq" id="WP_156329140.1">
    <property type="nucleotide sequence ID" value="NZ_CACRSW010000026.1"/>
</dbReference>
<feature type="transmembrane region" description="Helical" evidence="13">
    <location>
        <begin position="95"/>
        <end position="117"/>
    </location>
</feature>
<feature type="transmembrane region" description="Helical" evidence="13">
    <location>
        <begin position="290"/>
        <end position="308"/>
    </location>
</feature>
<dbReference type="Pfam" id="PF01554">
    <property type="entry name" value="MatE"/>
    <property type="match status" value="2"/>
</dbReference>
<feature type="transmembrane region" description="Helical" evidence="13">
    <location>
        <begin position="320"/>
        <end position="341"/>
    </location>
</feature>
<evidence type="ECO:0000256" key="7">
    <source>
        <dbReference type="ARBA" id="ARBA00022475"/>
    </source>
</evidence>
<evidence type="ECO:0000256" key="4">
    <source>
        <dbReference type="ARBA" id="ARBA00020268"/>
    </source>
</evidence>
<evidence type="ECO:0000256" key="12">
    <source>
        <dbReference type="ARBA" id="ARBA00031636"/>
    </source>
</evidence>
<protein>
    <recommendedName>
        <fullName evidence="4">Probable multidrug resistance protein NorM</fullName>
    </recommendedName>
    <alternativeName>
        <fullName evidence="12">Multidrug-efflux transporter</fullName>
    </alternativeName>
</protein>
<keyword evidence="9 13" id="KW-1133">Transmembrane helix</keyword>
<evidence type="ECO:0000256" key="5">
    <source>
        <dbReference type="ARBA" id="ARBA00022448"/>
    </source>
</evidence>
<dbReference type="GO" id="GO:0005886">
    <property type="term" value="C:plasma membrane"/>
    <property type="evidence" value="ECO:0007669"/>
    <property type="project" value="UniProtKB-SubCell"/>
</dbReference>
<dbReference type="InterPro" id="IPR002528">
    <property type="entry name" value="MATE_fam"/>
</dbReference>
<keyword evidence="8 13" id="KW-0812">Transmembrane</keyword>
<feature type="transmembrane region" description="Helical" evidence="13">
    <location>
        <begin position="421"/>
        <end position="440"/>
    </location>
</feature>
<dbReference type="NCBIfam" id="TIGR00797">
    <property type="entry name" value="matE"/>
    <property type="match status" value="1"/>
</dbReference>
<comment type="similarity">
    <text evidence="3">Belongs to the multi antimicrobial extrusion (MATE) (TC 2.A.66.1) family.</text>
</comment>
<feature type="transmembrane region" description="Helical" evidence="13">
    <location>
        <begin position="137"/>
        <end position="154"/>
    </location>
</feature>
<evidence type="ECO:0000256" key="3">
    <source>
        <dbReference type="ARBA" id="ARBA00010199"/>
    </source>
</evidence>
<keyword evidence="11 13" id="KW-0472">Membrane</keyword>
<evidence type="ECO:0000256" key="2">
    <source>
        <dbReference type="ARBA" id="ARBA00004651"/>
    </source>
</evidence>
<comment type="subcellular location">
    <subcellularLocation>
        <location evidence="2">Cell membrane</location>
        <topology evidence="2">Multi-pass membrane protein</topology>
    </subcellularLocation>
</comment>
<accession>A0A6N2TJG2</accession>
<dbReference type="GO" id="GO:0042910">
    <property type="term" value="F:xenobiotic transmembrane transporter activity"/>
    <property type="evidence" value="ECO:0007669"/>
    <property type="project" value="InterPro"/>
</dbReference>
<organism evidence="14">
    <name type="scientific">Anaerococcus vaginalis</name>
    <dbReference type="NCBI Taxonomy" id="33037"/>
    <lineage>
        <taxon>Bacteria</taxon>
        <taxon>Bacillati</taxon>
        <taxon>Bacillota</taxon>
        <taxon>Tissierellia</taxon>
        <taxon>Tissierellales</taxon>
        <taxon>Peptoniphilaceae</taxon>
        <taxon>Anaerococcus</taxon>
    </lineage>
</organism>
<feature type="transmembrane region" description="Helical" evidence="13">
    <location>
        <begin position="166"/>
        <end position="193"/>
    </location>
</feature>
<evidence type="ECO:0000313" key="14">
    <source>
        <dbReference type="EMBL" id="VYT04201.1"/>
    </source>
</evidence>
<evidence type="ECO:0000256" key="13">
    <source>
        <dbReference type="SAM" id="Phobius"/>
    </source>
</evidence>
<dbReference type="EMBL" id="CACRSW010000026">
    <property type="protein sequence ID" value="VYT04201.1"/>
    <property type="molecule type" value="Genomic_DNA"/>
</dbReference>
<dbReference type="PANTHER" id="PTHR43298">
    <property type="entry name" value="MULTIDRUG RESISTANCE PROTEIN NORM-RELATED"/>
    <property type="match status" value="1"/>
</dbReference>
<evidence type="ECO:0000256" key="8">
    <source>
        <dbReference type="ARBA" id="ARBA00022692"/>
    </source>
</evidence>
<feature type="transmembrane region" description="Helical" evidence="13">
    <location>
        <begin position="361"/>
        <end position="383"/>
    </location>
</feature>
<keyword evidence="10" id="KW-0406">Ion transport</keyword>
<evidence type="ECO:0000256" key="11">
    <source>
        <dbReference type="ARBA" id="ARBA00023136"/>
    </source>
</evidence>
<comment type="function">
    <text evidence="1">Multidrug efflux pump.</text>
</comment>
<evidence type="ECO:0000256" key="1">
    <source>
        <dbReference type="ARBA" id="ARBA00003408"/>
    </source>
</evidence>
<reference evidence="14" key="1">
    <citation type="submission" date="2019-11" db="EMBL/GenBank/DDBJ databases">
        <authorList>
            <person name="Feng L."/>
        </authorList>
    </citation>
    <scope>NUCLEOTIDE SEQUENCE</scope>
    <source>
        <strain evidence="14">AvaginalisLFYP127</strain>
    </source>
</reference>
<name>A0A6N2TJG2_9FIRM</name>
<dbReference type="GO" id="GO:0015297">
    <property type="term" value="F:antiporter activity"/>
    <property type="evidence" value="ECO:0007669"/>
    <property type="project" value="UniProtKB-KW"/>
</dbReference>
<evidence type="ECO:0000256" key="6">
    <source>
        <dbReference type="ARBA" id="ARBA00022449"/>
    </source>
</evidence>
<evidence type="ECO:0000256" key="10">
    <source>
        <dbReference type="ARBA" id="ARBA00023065"/>
    </source>
</evidence>
<evidence type="ECO:0000256" key="9">
    <source>
        <dbReference type="ARBA" id="ARBA00022989"/>
    </source>
</evidence>
<dbReference type="PIRSF" id="PIRSF006603">
    <property type="entry name" value="DinF"/>
    <property type="match status" value="1"/>
</dbReference>
<dbReference type="GO" id="GO:0006811">
    <property type="term" value="P:monoatomic ion transport"/>
    <property type="evidence" value="ECO:0007669"/>
    <property type="project" value="UniProtKB-KW"/>
</dbReference>
<dbReference type="AlphaFoldDB" id="A0A6N2TJG2"/>
<keyword evidence="7" id="KW-1003">Cell membrane</keyword>
<keyword evidence="6" id="KW-0050">Antiport</keyword>
<dbReference type="PANTHER" id="PTHR43298:SF2">
    <property type="entry name" value="FMN_FAD EXPORTER YEEO-RELATED"/>
    <property type="match status" value="1"/>
</dbReference>
<dbReference type="InterPro" id="IPR050222">
    <property type="entry name" value="MATE_MdtK"/>
</dbReference>
<keyword evidence="5" id="KW-0813">Transport</keyword>
<gene>
    <name evidence="14" type="primary">mepA_1</name>
    <name evidence="14" type="ORF">AVLFYP127_00610</name>
</gene>
<sequence length="454" mass="50208">MAEVKSEKLGKMPEGKLLFEMSLPIIISMLVQAIYNIVDSIFVARLSEKALTAVTISFPIQNIIIAFSVGLSIGVSALLSRYLGMKNEKKASSVAVHGIILAGFMSLIFVIVAIFFVEPFIKMQTNDPTIISYGIDYLHIVCSLSLGVFFQIFFEKLLQSTGLTVYTMVTQVIGAVINIILDPIFIFGLFGFPRLEVKGAAIATVTGQILGALIGLLLNLVKNKEVKLTFKGFSMSHLIFKEIFSIGLPAALMNAITSFATFFINTILAGFGQSAIAVYGVMFKLQSFEFMPVLGISNAIVPIISYNFGAGNKERIKKSIELSITWATLMIIFGMIIFMVFPEPILNLFSATDKMKEIGIPMIRIVAISYLPVGFSIVCASIFQSLSSAGIALFEPFLRQFIILLPLMYLIGQKTGDIDKIWYSFIIAEFLAGLYCAYFLRRDYKEKIEKINIK</sequence>
<dbReference type="InterPro" id="IPR048279">
    <property type="entry name" value="MdtK-like"/>
</dbReference>
<feature type="transmembrane region" description="Helical" evidence="13">
    <location>
        <begin position="63"/>
        <end position="83"/>
    </location>
</feature>